<evidence type="ECO:0000256" key="5">
    <source>
        <dbReference type="RuleBase" id="RU003968"/>
    </source>
</evidence>
<comment type="similarity">
    <text evidence="2 5">Belongs to the GMC oxidoreductase family.</text>
</comment>
<dbReference type="Gene3D" id="3.30.560.10">
    <property type="entry name" value="Glucose Oxidase, domain 3"/>
    <property type="match status" value="1"/>
</dbReference>
<accession>A0ABS9TSS3</accession>
<dbReference type="Pfam" id="PF05199">
    <property type="entry name" value="GMC_oxred_C"/>
    <property type="match status" value="1"/>
</dbReference>
<keyword evidence="8" id="KW-1185">Reference proteome</keyword>
<comment type="caution">
    <text evidence="7">The sequence shown here is derived from an EMBL/GenBank/DDBJ whole genome shotgun (WGS) entry which is preliminary data.</text>
</comment>
<evidence type="ECO:0000313" key="7">
    <source>
        <dbReference type="EMBL" id="MCH6171602.1"/>
    </source>
</evidence>
<evidence type="ECO:0000256" key="1">
    <source>
        <dbReference type="ARBA" id="ARBA00001974"/>
    </source>
</evidence>
<dbReference type="EMBL" id="JAKXMK010000046">
    <property type="protein sequence ID" value="MCH6171602.1"/>
    <property type="molecule type" value="Genomic_DNA"/>
</dbReference>
<keyword evidence="3 5" id="KW-0285">Flavoprotein</keyword>
<dbReference type="PIRSF" id="PIRSF000137">
    <property type="entry name" value="Alcohol_oxidase"/>
    <property type="match status" value="1"/>
</dbReference>
<dbReference type="PROSITE" id="PS00623">
    <property type="entry name" value="GMC_OXRED_1"/>
    <property type="match status" value="1"/>
</dbReference>
<keyword evidence="4 5" id="KW-0274">FAD</keyword>
<reference evidence="7 8" key="1">
    <citation type="submission" date="2022-03" db="EMBL/GenBank/DDBJ databases">
        <title>Pseudonocardia alaer sp. nov., a novel actinomycete isolated from reed forest soil.</title>
        <authorList>
            <person name="Wang L."/>
        </authorList>
    </citation>
    <scope>NUCLEOTIDE SEQUENCE [LARGE SCALE GENOMIC DNA]</scope>
    <source>
        <strain evidence="7 8">Y-16303</strain>
    </source>
</reference>
<sequence>MAAPTSTHDFVIVGGGSAGCVIAARLSEDENVRVLLLEAGGPGLDRAAVPREWVSLLGSSMDWGTATVELAATGAAMPWPRGRGLGGSSAINGMVFTRGHPSSYDAWVEGGAKGWGFLDLLPYAMRTENTTGRAPGLRGRGGPLTVAPANEPHPVTVALLDGAVERGLPRVKDVSAGVTEGVGLTDLNIVDGIRQSAADGYLAPALHRTNLDVVTGATARRLIVERGRCTGVAYTIGGEVLEAACSQEVVLTAGVVGSPQLLLLSGIGPWTHLREAGIAVTLDLQGVGSNLHDHPISTVVHSAARPMPPGRFNHAEAIGLVRSSPAADVPDLQLLFTVIPHYAPVLAGPENGYSIGFSAMLPHSRGTVRLDCADPTGVPLVDPAYLTDERDMDVMSAGLELAREIGRAPALDPWRGEEVLPDPSVRAERDMREFLRANLLTYFHGVGTCRIGIDDGAVVAPDLTVHGIDGLRVADASVMPSIVSANTNATVYAIAERAADLLSGRGPAGSPDEVGPAQRQ</sequence>
<dbReference type="SUPFAM" id="SSF51905">
    <property type="entry name" value="FAD/NAD(P)-binding domain"/>
    <property type="match status" value="1"/>
</dbReference>
<evidence type="ECO:0000256" key="2">
    <source>
        <dbReference type="ARBA" id="ARBA00010790"/>
    </source>
</evidence>
<dbReference type="InterPro" id="IPR000172">
    <property type="entry name" value="GMC_OxRdtase_N"/>
</dbReference>
<feature type="domain" description="Glucose-methanol-choline oxidoreductase N-terminal" evidence="6">
    <location>
        <begin position="82"/>
        <end position="105"/>
    </location>
</feature>
<protein>
    <submittedName>
        <fullName evidence="7">GMC family oxidoreductase N-terminal domain-containing protein</fullName>
    </submittedName>
</protein>
<dbReference type="InterPro" id="IPR012132">
    <property type="entry name" value="GMC_OxRdtase"/>
</dbReference>
<dbReference type="InterPro" id="IPR036188">
    <property type="entry name" value="FAD/NAD-bd_sf"/>
</dbReference>
<organism evidence="7 8">
    <name type="scientific">Pseudonocardia alaniniphila</name>
    <dbReference type="NCBI Taxonomy" id="75291"/>
    <lineage>
        <taxon>Bacteria</taxon>
        <taxon>Bacillati</taxon>
        <taxon>Actinomycetota</taxon>
        <taxon>Actinomycetes</taxon>
        <taxon>Pseudonocardiales</taxon>
        <taxon>Pseudonocardiaceae</taxon>
        <taxon>Pseudonocardia</taxon>
    </lineage>
</organism>
<evidence type="ECO:0000256" key="3">
    <source>
        <dbReference type="ARBA" id="ARBA00022630"/>
    </source>
</evidence>
<dbReference type="Gene3D" id="3.50.50.60">
    <property type="entry name" value="FAD/NAD(P)-binding domain"/>
    <property type="match status" value="1"/>
</dbReference>
<evidence type="ECO:0000256" key="4">
    <source>
        <dbReference type="ARBA" id="ARBA00022827"/>
    </source>
</evidence>
<evidence type="ECO:0000313" key="8">
    <source>
        <dbReference type="Proteomes" id="UP001299970"/>
    </source>
</evidence>
<dbReference type="PANTHER" id="PTHR11552">
    <property type="entry name" value="GLUCOSE-METHANOL-CHOLINE GMC OXIDOREDUCTASE"/>
    <property type="match status" value="1"/>
</dbReference>
<evidence type="ECO:0000259" key="6">
    <source>
        <dbReference type="PROSITE" id="PS00623"/>
    </source>
</evidence>
<dbReference type="RefSeq" id="WP_241042405.1">
    <property type="nucleotide sequence ID" value="NZ_BAAAJF010000016.1"/>
</dbReference>
<proteinExistence type="inferred from homology"/>
<dbReference type="PANTHER" id="PTHR11552:SF147">
    <property type="entry name" value="CHOLINE DEHYDROGENASE, MITOCHONDRIAL"/>
    <property type="match status" value="1"/>
</dbReference>
<gene>
    <name evidence="7" type="ORF">MMF94_38440</name>
</gene>
<dbReference type="InterPro" id="IPR007867">
    <property type="entry name" value="GMC_OxRtase_C"/>
</dbReference>
<dbReference type="SUPFAM" id="SSF54373">
    <property type="entry name" value="FAD-linked reductases, C-terminal domain"/>
    <property type="match status" value="1"/>
</dbReference>
<name>A0ABS9TSS3_9PSEU</name>
<dbReference type="Proteomes" id="UP001299970">
    <property type="component" value="Unassembled WGS sequence"/>
</dbReference>
<comment type="cofactor">
    <cofactor evidence="1">
        <name>FAD</name>
        <dbReference type="ChEBI" id="CHEBI:57692"/>
    </cofactor>
</comment>
<dbReference type="Pfam" id="PF00732">
    <property type="entry name" value="GMC_oxred_N"/>
    <property type="match status" value="1"/>
</dbReference>